<keyword evidence="3" id="KW-1185">Reference proteome</keyword>
<feature type="region of interest" description="Disordered" evidence="1">
    <location>
        <begin position="27"/>
        <end position="52"/>
    </location>
</feature>
<dbReference type="Proteomes" id="UP001300763">
    <property type="component" value="Unassembled WGS sequence"/>
</dbReference>
<accession>A0ABT5SNI5</accession>
<protein>
    <submittedName>
        <fullName evidence="2">Uncharacterized protein</fullName>
    </submittedName>
</protein>
<proteinExistence type="predicted"/>
<name>A0ABT5SNI5_9PSEU</name>
<evidence type="ECO:0000313" key="3">
    <source>
        <dbReference type="Proteomes" id="UP001300763"/>
    </source>
</evidence>
<sequence length="79" mass="9148">MSDDRPPDLEFRATVRARRLRFHEEPQVRVDLTGDQDDASSSGSRRRDLPDRVQAHTTYRDVRIDEAILSWVDAPDDPT</sequence>
<evidence type="ECO:0000313" key="2">
    <source>
        <dbReference type="EMBL" id="MDD7964387.1"/>
    </source>
</evidence>
<comment type="caution">
    <text evidence="2">The sequence shown here is derived from an EMBL/GenBank/DDBJ whole genome shotgun (WGS) entry which is preliminary data.</text>
</comment>
<reference evidence="2 3" key="1">
    <citation type="submission" date="2023-02" db="EMBL/GenBank/DDBJ databases">
        <title>Genome sequencing required for Actinomycetospora new species description.</title>
        <authorList>
            <person name="Saimee Y."/>
            <person name="Duangmal K."/>
        </authorList>
    </citation>
    <scope>NUCLEOTIDE SEQUENCE [LARGE SCALE GENOMIC DNA]</scope>
    <source>
        <strain evidence="2 3">DW7H6</strain>
    </source>
</reference>
<gene>
    <name evidence="2" type="ORF">PGB27_03415</name>
</gene>
<dbReference type="EMBL" id="JAQZAO010000001">
    <property type="protein sequence ID" value="MDD7964387.1"/>
    <property type="molecule type" value="Genomic_DNA"/>
</dbReference>
<dbReference type="RefSeq" id="WP_274198915.1">
    <property type="nucleotide sequence ID" value="NZ_JAQZAO010000001.1"/>
</dbReference>
<evidence type="ECO:0000256" key="1">
    <source>
        <dbReference type="SAM" id="MobiDB-lite"/>
    </source>
</evidence>
<organism evidence="2 3">
    <name type="scientific">Actinomycetospora lemnae</name>
    <dbReference type="NCBI Taxonomy" id="3019891"/>
    <lineage>
        <taxon>Bacteria</taxon>
        <taxon>Bacillati</taxon>
        <taxon>Actinomycetota</taxon>
        <taxon>Actinomycetes</taxon>
        <taxon>Pseudonocardiales</taxon>
        <taxon>Pseudonocardiaceae</taxon>
        <taxon>Actinomycetospora</taxon>
    </lineage>
</organism>